<feature type="transmembrane region" description="Helical" evidence="8">
    <location>
        <begin position="140"/>
        <end position="162"/>
    </location>
</feature>
<dbReference type="SUPFAM" id="SSF103473">
    <property type="entry name" value="MFS general substrate transporter"/>
    <property type="match status" value="1"/>
</dbReference>
<evidence type="ECO:0000256" key="4">
    <source>
        <dbReference type="ARBA" id="ARBA00022692"/>
    </source>
</evidence>
<dbReference type="PANTHER" id="PTHR42718">
    <property type="entry name" value="MAJOR FACILITATOR SUPERFAMILY MULTIDRUG TRANSPORTER MFSC"/>
    <property type="match status" value="1"/>
</dbReference>
<feature type="transmembrane region" description="Helical" evidence="8">
    <location>
        <begin position="471"/>
        <end position="497"/>
    </location>
</feature>
<dbReference type="PRINTS" id="PR01035">
    <property type="entry name" value="TCRTETA"/>
</dbReference>
<keyword evidence="4 8" id="KW-0812">Transmembrane</keyword>
<dbReference type="GO" id="GO:0005886">
    <property type="term" value="C:plasma membrane"/>
    <property type="evidence" value="ECO:0007669"/>
    <property type="project" value="UniProtKB-SubCell"/>
</dbReference>
<proteinExistence type="predicted"/>
<dbReference type="EMBL" id="FNJB01000002">
    <property type="protein sequence ID" value="SDO16647.1"/>
    <property type="molecule type" value="Genomic_DNA"/>
</dbReference>
<feature type="domain" description="Major facilitator superfamily (MFS) profile" evidence="9">
    <location>
        <begin position="16"/>
        <end position="461"/>
    </location>
</feature>
<feature type="transmembrane region" description="Helical" evidence="8">
    <location>
        <begin position="14"/>
        <end position="38"/>
    </location>
</feature>
<feature type="transmembrane region" description="Helical" evidence="8">
    <location>
        <begin position="202"/>
        <end position="219"/>
    </location>
</feature>
<feature type="transmembrane region" description="Helical" evidence="8">
    <location>
        <begin position="58"/>
        <end position="75"/>
    </location>
</feature>
<evidence type="ECO:0000313" key="10">
    <source>
        <dbReference type="EMBL" id="SDO16647.1"/>
    </source>
</evidence>
<keyword evidence="5 8" id="KW-1133">Transmembrane helix</keyword>
<dbReference type="Pfam" id="PF07690">
    <property type="entry name" value="MFS_1"/>
    <property type="match status" value="1"/>
</dbReference>
<evidence type="ECO:0000256" key="6">
    <source>
        <dbReference type="ARBA" id="ARBA00023136"/>
    </source>
</evidence>
<feature type="transmembrane region" description="Helical" evidence="8">
    <location>
        <begin position="334"/>
        <end position="354"/>
    </location>
</feature>
<evidence type="ECO:0000256" key="8">
    <source>
        <dbReference type="SAM" id="Phobius"/>
    </source>
</evidence>
<evidence type="ECO:0000256" key="1">
    <source>
        <dbReference type="ARBA" id="ARBA00004651"/>
    </source>
</evidence>
<evidence type="ECO:0000256" key="5">
    <source>
        <dbReference type="ARBA" id="ARBA00022989"/>
    </source>
</evidence>
<dbReference type="STRING" id="504798.SAMN05421871_101249"/>
<dbReference type="PANTHER" id="PTHR42718:SF47">
    <property type="entry name" value="METHYL VIOLOGEN RESISTANCE PROTEIN SMVA"/>
    <property type="match status" value="1"/>
</dbReference>
<evidence type="ECO:0000256" key="7">
    <source>
        <dbReference type="SAM" id="MobiDB-lite"/>
    </source>
</evidence>
<evidence type="ECO:0000259" key="9">
    <source>
        <dbReference type="PROSITE" id="PS50850"/>
    </source>
</evidence>
<feature type="transmembrane region" description="Helical" evidence="8">
    <location>
        <begin position="406"/>
        <end position="425"/>
    </location>
</feature>
<feature type="transmembrane region" description="Helical" evidence="8">
    <location>
        <begin position="300"/>
        <end position="322"/>
    </location>
</feature>
<dbReference type="CDD" id="cd17321">
    <property type="entry name" value="MFS_MMR_MDR_like"/>
    <property type="match status" value="1"/>
</dbReference>
<feature type="transmembrane region" description="Helical" evidence="8">
    <location>
        <begin position="269"/>
        <end position="294"/>
    </location>
</feature>
<dbReference type="InterPro" id="IPR036259">
    <property type="entry name" value="MFS_trans_sf"/>
</dbReference>
<feature type="transmembrane region" description="Helical" evidence="8">
    <location>
        <begin position="82"/>
        <end position="101"/>
    </location>
</feature>
<feature type="transmembrane region" description="Helical" evidence="8">
    <location>
        <begin position="107"/>
        <end position="128"/>
    </location>
</feature>
<feature type="transmembrane region" description="Helical" evidence="8">
    <location>
        <begin position="231"/>
        <end position="248"/>
    </location>
</feature>
<dbReference type="RefSeq" id="WP_091370344.1">
    <property type="nucleotide sequence ID" value="NZ_FNDV01000001.1"/>
</dbReference>
<dbReference type="Gene3D" id="1.20.1250.20">
    <property type="entry name" value="MFS general substrate transporter like domains"/>
    <property type="match status" value="1"/>
</dbReference>
<sequence>MTGQIPIKAGRREWLGLLVIALPTFVVAIDLFVLLLAVPQLSADLKADSNQQLWIMDMYGFLLAGFLVTMGTLGDRIGRRKLLIIGSAAFAVASLLCAYSQTPEMLIAARALLGIAGATLGPCALGLIHFMFKDPKQLMVAFGVWGGTFTVGALLGPILGGFLLANYWWGSVFVLGVPLMVAVLIFAPIILPEFKNPNAGKLDPTSVVLSLAAMLPIIYGIKELARNGWEFVPTASLVFGLVCAVVFVKRQRKLADPLMDLSLFGNAKVTSPLSMALSYSSVGGAVMLFMVLYFQLVEGMSAVGAAVAMIPGMATATIGFNVAPKLAAKFKPGYVIAAGGIGVAIVMLSFVAIGTTGGTWHFIIGFAILSFVGAPIIGLATPLVLGAAPPEKAGAAGSLVQLSSEFGGTLGIAVLGTVGTAVYRAQIADDVPADIPAGAATAAGDSLAGAYDAAATLPAAQSGSLIEPANVAFASGLHTVALIGGLLIGTVAVITAVRLRHVPPMGGGATSDTPEEQADSADEIGKESVKPVA</sequence>
<organism evidence="10 11">
    <name type="scientific">Actinokineospora alba</name>
    <dbReference type="NCBI Taxonomy" id="504798"/>
    <lineage>
        <taxon>Bacteria</taxon>
        <taxon>Bacillati</taxon>
        <taxon>Actinomycetota</taxon>
        <taxon>Actinomycetes</taxon>
        <taxon>Pseudonocardiales</taxon>
        <taxon>Pseudonocardiaceae</taxon>
        <taxon>Actinokineospora</taxon>
    </lineage>
</organism>
<dbReference type="PROSITE" id="PS50850">
    <property type="entry name" value="MFS"/>
    <property type="match status" value="1"/>
</dbReference>
<keyword evidence="6 8" id="KW-0472">Membrane</keyword>
<dbReference type="InterPro" id="IPR011701">
    <property type="entry name" value="MFS"/>
</dbReference>
<dbReference type="GO" id="GO:0022857">
    <property type="term" value="F:transmembrane transporter activity"/>
    <property type="evidence" value="ECO:0007669"/>
    <property type="project" value="InterPro"/>
</dbReference>
<evidence type="ECO:0000256" key="3">
    <source>
        <dbReference type="ARBA" id="ARBA00022475"/>
    </source>
</evidence>
<feature type="compositionally biased region" description="Acidic residues" evidence="7">
    <location>
        <begin position="513"/>
        <end position="522"/>
    </location>
</feature>
<gene>
    <name evidence="10" type="ORF">SAMN05192558_10254</name>
</gene>
<feature type="region of interest" description="Disordered" evidence="7">
    <location>
        <begin position="505"/>
        <end position="533"/>
    </location>
</feature>
<keyword evidence="3" id="KW-1003">Cell membrane</keyword>
<feature type="compositionally biased region" description="Basic and acidic residues" evidence="7">
    <location>
        <begin position="523"/>
        <end position="533"/>
    </location>
</feature>
<evidence type="ECO:0000313" key="11">
    <source>
        <dbReference type="Proteomes" id="UP000199651"/>
    </source>
</evidence>
<dbReference type="Proteomes" id="UP000199651">
    <property type="component" value="Unassembled WGS sequence"/>
</dbReference>
<feature type="transmembrane region" description="Helical" evidence="8">
    <location>
        <begin position="360"/>
        <end position="385"/>
    </location>
</feature>
<keyword evidence="2" id="KW-0813">Transport</keyword>
<feature type="transmembrane region" description="Helical" evidence="8">
    <location>
        <begin position="168"/>
        <end position="190"/>
    </location>
</feature>
<dbReference type="InterPro" id="IPR001958">
    <property type="entry name" value="Tet-R_TetA/multi-R_MdtG-like"/>
</dbReference>
<name>A0A1H0HBW6_9PSEU</name>
<protein>
    <submittedName>
        <fullName evidence="10">MFS transporter, DHA2 family, multidrug resistance protein</fullName>
    </submittedName>
</protein>
<accession>A0A1H0HBW6</accession>
<dbReference type="InterPro" id="IPR020846">
    <property type="entry name" value="MFS_dom"/>
</dbReference>
<dbReference type="AlphaFoldDB" id="A0A1H0HBW6"/>
<reference evidence="11" key="1">
    <citation type="submission" date="2016-10" db="EMBL/GenBank/DDBJ databases">
        <authorList>
            <person name="Varghese N."/>
            <person name="Submissions S."/>
        </authorList>
    </citation>
    <scope>NUCLEOTIDE SEQUENCE [LARGE SCALE GENOMIC DNA]</scope>
    <source>
        <strain evidence="11">IBRC-M 10655</strain>
    </source>
</reference>
<evidence type="ECO:0000256" key="2">
    <source>
        <dbReference type="ARBA" id="ARBA00022448"/>
    </source>
</evidence>
<dbReference type="OrthoDB" id="4172724at2"/>
<keyword evidence="11" id="KW-1185">Reference proteome</keyword>
<comment type="subcellular location">
    <subcellularLocation>
        <location evidence="1">Cell membrane</location>
        <topology evidence="1">Multi-pass membrane protein</topology>
    </subcellularLocation>
</comment>